<accession>A0ABX9KIT3</accession>
<dbReference type="InterPro" id="IPR006674">
    <property type="entry name" value="HD_domain"/>
</dbReference>
<evidence type="ECO:0000256" key="1">
    <source>
        <dbReference type="SAM" id="Coils"/>
    </source>
</evidence>
<feature type="coiled-coil region" evidence="1">
    <location>
        <begin position="61"/>
        <end position="88"/>
    </location>
</feature>
<keyword evidence="2" id="KW-0472">Membrane</keyword>
<dbReference type="SUPFAM" id="SSF109604">
    <property type="entry name" value="HD-domain/PDEase-like"/>
    <property type="match status" value="1"/>
</dbReference>
<dbReference type="PROSITE" id="PS51831">
    <property type="entry name" value="HD"/>
    <property type="match status" value="1"/>
</dbReference>
<proteinExistence type="predicted"/>
<keyword evidence="6" id="KW-1185">Reference proteome</keyword>
<dbReference type="Proteomes" id="UP000263486">
    <property type="component" value="Unassembled WGS sequence"/>
</dbReference>
<evidence type="ECO:0000259" key="4">
    <source>
        <dbReference type="PROSITE" id="PS51832"/>
    </source>
</evidence>
<evidence type="ECO:0000259" key="3">
    <source>
        <dbReference type="PROSITE" id="PS51831"/>
    </source>
</evidence>
<dbReference type="EMBL" id="QUAJ01000006">
    <property type="protein sequence ID" value="REI42028.1"/>
    <property type="molecule type" value="Genomic_DNA"/>
</dbReference>
<dbReference type="PROSITE" id="PS51832">
    <property type="entry name" value="HD_GYP"/>
    <property type="match status" value="1"/>
</dbReference>
<comment type="caution">
    <text evidence="5">The sequence shown here is derived from an EMBL/GenBank/DDBJ whole genome shotgun (WGS) entry which is preliminary data.</text>
</comment>
<evidence type="ECO:0000313" key="6">
    <source>
        <dbReference type="Proteomes" id="UP000263486"/>
    </source>
</evidence>
<keyword evidence="2" id="KW-1133">Transmembrane helix</keyword>
<evidence type="ECO:0000256" key="2">
    <source>
        <dbReference type="SAM" id="Phobius"/>
    </source>
</evidence>
<dbReference type="InterPro" id="IPR003607">
    <property type="entry name" value="HD/PDEase_dom"/>
</dbReference>
<feature type="transmembrane region" description="Helical" evidence="2">
    <location>
        <begin position="12"/>
        <end position="31"/>
    </location>
</feature>
<keyword evidence="1" id="KW-0175">Coiled coil</keyword>
<feature type="domain" description="HD" evidence="3">
    <location>
        <begin position="286"/>
        <end position="408"/>
    </location>
</feature>
<sequence length="448" mass="51742">MKSKESLKIVIYYTLFSSLWILFSDKLLFILTQDLSLLHILGNFKGFFFIILTAFILFEMIKKSYSKIENLNEQLQKTIIESQNNQNLCMEKNLELNKINNTMGDYFNLSLKMLSPIEYKDELFILEIFKIGFRVAQESDFGSAFIVKNNKLKFIDSRGFSLEELQEMSEDINLYKFSEQNIILNKNCELDIQKKLKNKNASLTQVKESLYVGVFKNEKIIGGFNLDISKNSSKHYSRETINKIQVIQQLSNGFYKIKKSSDYKMMLQKDIVQSFITALEFHDHYTKGHSESVASYSVKIGNSLDLDEKQLDDLYWAAVMHDIGKIIIPSEILNKKGKLSGSEYKIIKEHSQMGYKIVSQSDTLKDISECILYHHERWDGKGYPKGLKEDEIPLLSQIISVADSWHAMTSERVYKKQLTTEEGVGELLKNRGTQFSPVVVDAFIKIIA</sequence>
<evidence type="ECO:0000313" key="5">
    <source>
        <dbReference type="EMBL" id="REI42028.1"/>
    </source>
</evidence>
<feature type="transmembrane region" description="Helical" evidence="2">
    <location>
        <begin position="37"/>
        <end position="58"/>
    </location>
</feature>
<dbReference type="Gene3D" id="1.10.3210.10">
    <property type="entry name" value="Hypothetical protein af1432"/>
    <property type="match status" value="1"/>
</dbReference>
<keyword evidence="2" id="KW-0812">Transmembrane</keyword>
<dbReference type="RefSeq" id="WP_114641712.1">
    <property type="nucleotide sequence ID" value="NZ_JAACIO010000007.1"/>
</dbReference>
<dbReference type="Pfam" id="PF13487">
    <property type="entry name" value="HD_5"/>
    <property type="match status" value="1"/>
</dbReference>
<protein>
    <submittedName>
        <fullName evidence="5">HD domain-containing protein</fullName>
    </submittedName>
</protein>
<name>A0ABX9KIT3_9FUSO</name>
<feature type="domain" description="HD-GYP" evidence="4">
    <location>
        <begin position="264"/>
        <end position="448"/>
    </location>
</feature>
<dbReference type="InterPro" id="IPR037522">
    <property type="entry name" value="HD_GYP_dom"/>
</dbReference>
<dbReference type="PANTHER" id="PTHR43155">
    <property type="entry name" value="CYCLIC DI-GMP PHOSPHODIESTERASE PA4108-RELATED"/>
    <property type="match status" value="1"/>
</dbReference>
<reference evidence="5 6" key="1">
    <citation type="submission" date="2018-08" db="EMBL/GenBank/DDBJ databases">
        <title>Draft genome sequence of Psychrilyobacter sp. strain SD5 isolated from Black Sea water.</title>
        <authorList>
            <person name="Yadav S."/>
            <person name="Villanueva L."/>
            <person name="Damste J.S.S."/>
        </authorList>
    </citation>
    <scope>NUCLEOTIDE SEQUENCE [LARGE SCALE GENOMIC DNA]</scope>
    <source>
        <strain evidence="5 6">SD5</strain>
    </source>
</reference>
<dbReference type="SMART" id="SM00471">
    <property type="entry name" value="HDc"/>
    <property type="match status" value="1"/>
</dbReference>
<dbReference type="CDD" id="cd00077">
    <property type="entry name" value="HDc"/>
    <property type="match status" value="1"/>
</dbReference>
<organism evidence="5 6">
    <name type="scientific">Psychrilyobacter piezotolerans</name>
    <dbReference type="NCBI Taxonomy" id="2293438"/>
    <lineage>
        <taxon>Bacteria</taxon>
        <taxon>Fusobacteriati</taxon>
        <taxon>Fusobacteriota</taxon>
        <taxon>Fusobacteriia</taxon>
        <taxon>Fusobacteriales</taxon>
        <taxon>Fusobacteriaceae</taxon>
        <taxon>Psychrilyobacter</taxon>
    </lineage>
</organism>
<gene>
    <name evidence="5" type="ORF">DYH56_04715</name>
</gene>